<reference evidence="3" key="1">
    <citation type="journal article" date="2015" name="Int. J. Syst. Evol. Microbiol.">
        <title>Rhizobium oryzicola sp. nov., potential plant-growth-promoting endophytic bacteria isolated from rice roots.</title>
        <authorList>
            <person name="Zhang X.X."/>
            <person name="Gao J.S."/>
            <person name="Cao Y.H."/>
            <person name="Sheirdil R.A."/>
            <person name="Wang X.C."/>
            <person name="Zhang L."/>
        </authorList>
    </citation>
    <scope>NUCLEOTIDE SEQUENCE</scope>
    <source>
        <strain evidence="3">05753</strain>
    </source>
</reference>
<feature type="region of interest" description="Disordered" evidence="1">
    <location>
        <begin position="1"/>
        <end position="20"/>
    </location>
</feature>
<accession>A0ABT8SV15</accession>
<evidence type="ECO:0000256" key="1">
    <source>
        <dbReference type="SAM" id="MobiDB-lite"/>
    </source>
</evidence>
<feature type="domain" description="Extensin-like C-terminal" evidence="2">
    <location>
        <begin position="3"/>
        <end position="175"/>
    </location>
</feature>
<dbReference type="EMBL" id="JAUKWQ010000002">
    <property type="protein sequence ID" value="MDO1582284.1"/>
    <property type="molecule type" value="Genomic_DNA"/>
</dbReference>
<keyword evidence="4" id="KW-1185">Reference proteome</keyword>
<protein>
    <submittedName>
        <fullName evidence="3">Extensin family protein</fullName>
    </submittedName>
</protein>
<sequence length="175" mass="18997">MKTLGASFEPLPRIDGEEPGCGIESPIRLESPLAGIKLSEPATMRCETALTLSHWLKETAEPALEVAKPGRKITVVNNAPGYSCRLRNNADTGKISEHARGNAVDIAGFTFDDGEKLIMTPKEQDPTMDGALQRTLTAGACLHFSTVLSPGSDASHKDHLHLDVLDRKKGYRFCR</sequence>
<dbReference type="Pfam" id="PF06904">
    <property type="entry name" value="Extensin-like_C"/>
    <property type="match status" value="1"/>
</dbReference>
<dbReference type="InterPro" id="IPR009683">
    <property type="entry name" value="Extensin-like_C"/>
</dbReference>
<evidence type="ECO:0000313" key="4">
    <source>
        <dbReference type="Proteomes" id="UP001169006"/>
    </source>
</evidence>
<organism evidence="3 4">
    <name type="scientific">Rhizobium oryzicola</name>
    <dbReference type="NCBI Taxonomy" id="1232668"/>
    <lineage>
        <taxon>Bacteria</taxon>
        <taxon>Pseudomonadati</taxon>
        <taxon>Pseudomonadota</taxon>
        <taxon>Alphaproteobacteria</taxon>
        <taxon>Hyphomicrobiales</taxon>
        <taxon>Rhizobiaceae</taxon>
        <taxon>Rhizobium/Agrobacterium group</taxon>
        <taxon>Rhizobium</taxon>
    </lineage>
</organism>
<reference evidence="3" key="2">
    <citation type="submission" date="2023-07" db="EMBL/GenBank/DDBJ databases">
        <authorList>
            <person name="Sun H."/>
        </authorList>
    </citation>
    <scope>NUCLEOTIDE SEQUENCE</scope>
    <source>
        <strain evidence="3">05753</strain>
    </source>
</reference>
<evidence type="ECO:0000259" key="2">
    <source>
        <dbReference type="Pfam" id="PF06904"/>
    </source>
</evidence>
<evidence type="ECO:0000313" key="3">
    <source>
        <dbReference type="EMBL" id="MDO1582284.1"/>
    </source>
</evidence>
<comment type="caution">
    <text evidence="3">The sequence shown here is derived from an EMBL/GenBank/DDBJ whole genome shotgun (WGS) entry which is preliminary data.</text>
</comment>
<dbReference type="Proteomes" id="UP001169006">
    <property type="component" value="Unassembled WGS sequence"/>
</dbReference>
<proteinExistence type="predicted"/>
<gene>
    <name evidence="3" type="ORF">Q2T52_09255</name>
</gene>
<name>A0ABT8SV15_9HYPH</name>